<accession>A0A7S4BTA1</accession>
<evidence type="ECO:0000256" key="1">
    <source>
        <dbReference type="SAM" id="MobiDB-lite"/>
    </source>
</evidence>
<feature type="region of interest" description="Disordered" evidence="1">
    <location>
        <begin position="387"/>
        <end position="420"/>
    </location>
</feature>
<dbReference type="EMBL" id="HBIZ01044998">
    <property type="protein sequence ID" value="CAE0776145.1"/>
    <property type="molecule type" value="Transcribed_RNA"/>
</dbReference>
<dbReference type="AlphaFoldDB" id="A0A7S4BTA1"/>
<name>A0A7S4BTA1_CHRCT</name>
<sequence length="695" mass="77571">MGAANSVRRRAPASHNVSEQKAAGNEAKQCAETEKPAGRATISTYNAIPNARKSPGHARTECEQPPPTKPGATEIQQYARCLMRGKGAATDGSPICVVGLCGRICRGSRPTDFETLLGPAEDQSEQEAARLTWLVGPDGLETLIKKAARSNTTAEAETTAALPPVINMLMSVGYTVLDTYRGIVKNGNSYLLVVMPAADMNARLATWDGLLEVLRECYPDLAPHLSSVWPDLERDSTTLGFDELERRYISEDFPPLSGLHQESVSKHISRARLGELGAEGKLRTHHVRAWLFVAANVRKNFRGDGYTWLASGEKGNEEWIMRNRRIDEMDSVATVPLGQPTSDQVTKYVCEQFKAEQRLAEQRRPDEAKISAAIKLQAAFRDYTLRQQQKHSETAANQQSVLPQQQSSASCESETEWRPTPAEFTEALRRGDKLPRSKKLAGLCGRVCRGTRATHFLGLAELDGQRRVVFMLGSDGLEMVLRTLHMPLQLLLYLGYDVLFVYEEIMRGAVFELVVIAESSEAGVVPATWQRLPDVVAASFGKDGKRLSTLVEKHLPQMQKESFYDLQQAYTHPKTGVVMSMNEARRKPVESESSDEPPWRMTENRLLQLQNCRTADVRAFLYHAMNLNNLYSGDGYTYTQEGGRGFREYLAPNKQKEELGVEWSSCPIGMPTIDECMEEICRAYDKLIERKMLGY</sequence>
<proteinExistence type="predicted"/>
<feature type="compositionally biased region" description="Polar residues" evidence="1">
    <location>
        <begin position="394"/>
        <end position="412"/>
    </location>
</feature>
<evidence type="ECO:0000313" key="2">
    <source>
        <dbReference type="EMBL" id="CAE0776145.1"/>
    </source>
</evidence>
<organism evidence="2">
    <name type="scientific">Chrysotila carterae</name>
    <name type="common">Marine alga</name>
    <name type="synonym">Syracosphaera carterae</name>
    <dbReference type="NCBI Taxonomy" id="13221"/>
    <lineage>
        <taxon>Eukaryota</taxon>
        <taxon>Haptista</taxon>
        <taxon>Haptophyta</taxon>
        <taxon>Prymnesiophyceae</taxon>
        <taxon>Isochrysidales</taxon>
        <taxon>Isochrysidaceae</taxon>
        <taxon>Chrysotila</taxon>
    </lineage>
</organism>
<dbReference type="PROSITE" id="PS50096">
    <property type="entry name" value="IQ"/>
    <property type="match status" value="1"/>
</dbReference>
<protein>
    <submittedName>
        <fullName evidence="2">Uncharacterized protein</fullName>
    </submittedName>
</protein>
<reference evidence="2" key="1">
    <citation type="submission" date="2021-01" db="EMBL/GenBank/DDBJ databases">
        <authorList>
            <person name="Corre E."/>
            <person name="Pelletier E."/>
            <person name="Niang G."/>
            <person name="Scheremetjew M."/>
            <person name="Finn R."/>
            <person name="Kale V."/>
            <person name="Holt S."/>
            <person name="Cochrane G."/>
            <person name="Meng A."/>
            <person name="Brown T."/>
            <person name="Cohen L."/>
        </authorList>
    </citation>
    <scope>NUCLEOTIDE SEQUENCE</scope>
    <source>
        <strain evidence="2">CCMP645</strain>
    </source>
</reference>
<feature type="region of interest" description="Disordered" evidence="1">
    <location>
        <begin position="1"/>
        <end position="71"/>
    </location>
</feature>
<gene>
    <name evidence="2" type="ORF">PCAR00345_LOCUS28781</name>
</gene>